<accession>A0A642V5G8</accession>
<evidence type="ECO:0000313" key="3">
    <source>
        <dbReference type="EMBL" id="KAA8914217.1"/>
    </source>
</evidence>
<evidence type="ECO:0000256" key="2">
    <source>
        <dbReference type="ARBA" id="ARBA00022737"/>
    </source>
</evidence>
<sequence length="417" mass="47153">MAAEIPGFYYDEERGRYFKITNTGQAVARGMDGYSKSHLANKEREIADKKRRTEGQIKPIYLHKLALYEKLQSPCLRTREDLAVQLVGKRCCPQKWMIDGGYGADNIESMGYDPVKDEVILGLRSGRGYGFNRSLEEYKMVRPFTSRVTSIDISGRMLLMTSFGSGGHGGRVTLSEIVDDADEEAEGRRVGIYVQNNLIEFFGDKKETIWSSKLLDGGGRVIVGGKNKVNVWHDLKGPVSTNHFHTGSDCLTVDGRDEDAIVGVGCRNGKVKLYDCREQHHETVQSIKHGSSVTKMQRIDDRYVVVSGVEDNLALYDLRYLSNQNNTGYKRDRSGERKSTRPIIKYYGYENRMNMDHGFSINKGTYLAVSSRNHVNIYDVRNGSLLNQLEGMANCLAWDNFGCLYVGQRDCFLRHTI</sequence>
<dbReference type="Gene3D" id="2.130.10.10">
    <property type="entry name" value="YVTN repeat-like/Quinoprotein amine dehydrogenase"/>
    <property type="match status" value="1"/>
</dbReference>
<dbReference type="InterPro" id="IPR015943">
    <property type="entry name" value="WD40/YVTN_repeat-like_dom_sf"/>
</dbReference>
<dbReference type="EMBL" id="SWFS01000205">
    <property type="protein sequence ID" value="KAA8914217.1"/>
    <property type="molecule type" value="Genomic_DNA"/>
</dbReference>
<name>A0A642V5G8_9ASCO</name>
<keyword evidence="2" id="KW-0677">Repeat</keyword>
<proteinExistence type="predicted"/>
<dbReference type="SUPFAM" id="SSF50978">
    <property type="entry name" value="WD40 repeat-like"/>
    <property type="match status" value="1"/>
</dbReference>
<evidence type="ECO:0000313" key="4">
    <source>
        <dbReference type="Proteomes" id="UP000761534"/>
    </source>
</evidence>
<dbReference type="VEuPathDB" id="FungiDB:TRICI_002974"/>
<organism evidence="3 4">
    <name type="scientific">Trichomonascus ciferrii</name>
    <dbReference type="NCBI Taxonomy" id="44093"/>
    <lineage>
        <taxon>Eukaryota</taxon>
        <taxon>Fungi</taxon>
        <taxon>Dikarya</taxon>
        <taxon>Ascomycota</taxon>
        <taxon>Saccharomycotina</taxon>
        <taxon>Dipodascomycetes</taxon>
        <taxon>Dipodascales</taxon>
        <taxon>Trichomonascaceae</taxon>
        <taxon>Trichomonascus</taxon>
        <taxon>Trichomonascus ciferrii complex</taxon>
    </lineage>
</organism>
<reference evidence="3" key="1">
    <citation type="journal article" date="2019" name="G3 (Bethesda)">
        <title>Genome Assemblies of Two Rare Opportunistic Yeast Pathogens: Diutina rugosa (syn. Candida rugosa) and Trichomonascus ciferrii (syn. Candida ciferrii).</title>
        <authorList>
            <person name="Mixao V."/>
            <person name="Saus E."/>
            <person name="Hansen A.P."/>
            <person name="Lass-Florl C."/>
            <person name="Gabaldon T."/>
        </authorList>
    </citation>
    <scope>NUCLEOTIDE SEQUENCE</scope>
    <source>
        <strain evidence="3">CBS 4856</strain>
    </source>
</reference>
<evidence type="ECO:0000256" key="1">
    <source>
        <dbReference type="ARBA" id="ARBA00022574"/>
    </source>
</evidence>
<dbReference type="PANTHER" id="PTHR44472:SF1">
    <property type="entry name" value="DDB1 AND CUL4 ASSOCIATED FACTOR 4"/>
    <property type="match status" value="1"/>
</dbReference>
<keyword evidence="4" id="KW-1185">Reference proteome</keyword>
<dbReference type="PANTHER" id="PTHR44472">
    <property type="entry name" value="DDB1- AND CUL4-ASSOCIATED FACTOR 4-RELATED"/>
    <property type="match status" value="1"/>
</dbReference>
<evidence type="ECO:0008006" key="5">
    <source>
        <dbReference type="Google" id="ProtNLM"/>
    </source>
</evidence>
<dbReference type="GO" id="GO:0080008">
    <property type="term" value="C:Cul4-RING E3 ubiquitin ligase complex"/>
    <property type="evidence" value="ECO:0007669"/>
    <property type="project" value="TreeGrafter"/>
</dbReference>
<protein>
    <recommendedName>
        <fullName evidence="5">DUF2415 domain-containing protein</fullName>
    </recommendedName>
</protein>
<dbReference type="OrthoDB" id="4075801at2759"/>
<keyword evidence="1" id="KW-0853">WD repeat</keyword>
<dbReference type="InterPro" id="IPR052254">
    <property type="entry name" value="CUL4-DDB1_E3_ligase_receptor"/>
</dbReference>
<dbReference type="Proteomes" id="UP000761534">
    <property type="component" value="Unassembled WGS sequence"/>
</dbReference>
<gene>
    <name evidence="3" type="ORF">TRICI_002974</name>
</gene>
<dbReference type="AlphaFoldDB" id="A0A642V5G8"/>
<dbReference type="InterPro" id="IPR036322">
    <property type="entry name" value="WD40_repeat_dom_sf"/>
</dbReference>
<comment type="caution">
    <text evidence="3">The sequence shown here is derived from an EMBL/GenBank/DDBJ whole genome shotgun (WGS) entry which is preliminary data.</text>
</comment>